<evidence type="ECO:0000313" key="2">
    <source>
        <dbReference type="EMBL" id="CAD9746281.1"/>
    </source>
</evidence>
<proteinExistence type="predicted"/>
<dbReference type="EMBL" id="HBHP01001874">
    <property type="protein sequence ID" value="CAD9746281.1"/>
    <property type="molecule type" value="Transcribed_RNA"/>
</dbReference>
<gene>
    <name evidence="2" type="ORF">LSP00402_LOCUS1220</name>
</gene>
<reference evidence="2" key="1">
    <citation type="submission" date="2021-01" db="EMBL/GenBank/DDBJ databases">
        <authorList>
            <person name="Corre E."/>
            <person name="Pelletier E."/>
            <person name="Niang G."/>
            <person name="Scheremetjew M."/>
            <person name="Finn R."/>
            <person name="Kale V."/>
            <person name="Holt S."/>
            <person name="Cochrane G."/>
            <person name="Meng A."/>
            <person name="Brown T."/>
            <person name="Cohen L."/>
        </authorList>
    </citation>
    <scope>NUCLEOTIDE SEQUENCE</scope>
    <source>
        <strain evidence="2">CCMP622</strain>
    </source>
</reference>
<sequence>MAEENGEDGDDGDPDRYLEALITGGANPLLEVFSKYLPRNVSAIIVEYSPSAIMGLVRALAKAPSRGALPPRPAVPEALLFLHAVKEAQHFYTPKKRKKKKKRNAGAAPPGAPPKTRGWGFGTLYGALKGSRSEKVRKCGVTTALGWGRHLPEAFWKRMCLLLDKKRYLAGKFMSMGSFGPGGYVYTLGSKGEEVLEEVGSIEGALSLIERDLP</sequence>
<dbReference type="AlphaFoldDB" id="A0A7S2TGY1"/>
<organism evidence="2">
    <name type="scientific">Lotharella oceanica</name>
    <dbReference type="NCBI Taxonomy" id="641309"/>
    <lineage>
        <taxon>Eukaryota</taxon>
        <taxon>Sar</taxon>
        <taxon>Rhizaria</taxon>
        <taxon>Cercozoa</taxon>
        <taxon>Chlorarachniophyceae</taxon>
        <taxon>Lotharella</taxon>
    </lineage>
</organism>
<protein>
    <submittedName>
        <fullName evidence="2">Uncharacterized protein</fullName>
    </submittedName>
</protein>
<name>A0A7S2TGY1_9EUKA</name>
<evidence type="ECO:0000256" key="1">
    <source>
        <dbReference type="SAM" id="MobiDB-lite"/>
    </source>
</evidence>
<feature type="compositionally biased region" description="Basic residues" evidence="1">
    <location>
        <begin position="93"/>
        <end position="104"/>
    </location>
</feature>
<accession>A0A7S2TGY1</accession>
<feature type="region of interest" description="Disordered" evidence="1">
    <location>
        <begin position="92"/>
        <end position="114"/>
    </location>
</feature>